<dbReference type="Proteomes" id="UP001207408">
    <property type="component" value="Unassembled WGS sequence"/>
</dbReference>
<dbReference type="Gene3D" id="3.20.110.10">
    <property type="entry name" value="Glycoside hydrolase 38, N terminal domain"/>
    <property type="match status" value="1"/>
</dbReference>
<dbReference type="GO" id="GO:0030246">
    <property type="term" value="F:carbohydrate binding"/>
    <property type="evidence" value="ECO:0007669"/>
    <property type="project" value="InterPro"/>
</dbReference>
<protein>
    <submittedName>
        <fullName evidence="7">Alpha-mannosidase</fullName>
    </submittedName>
</protein>
<keyword evidence="3" id="KW-0378">Hydrolase</keyword>
<evidence type="ECO:0000313" key="8">
    <source>
        <dbReference type="Proteomes" id="UP001207408"/>
    </source>
</evidence>
<dbReference type="GO" id="GO:0046872">
    <property type="term" value="F:metal ion binding"/>
    <property type="evidence" value="ECO:0007669"/>
    <property type="project" value="UniProtKB-KW"/>
</dbReference>
<keyword evidence="5" id="KW-0732">Signal</keyword>
<dbReference type="SUPFAM" id="SSF88688">
    <property type="entry name" value="Families 57/38 glycoside transferase middle domain"/>
    <property type="match status" value="1"/>
</dbReference>
<dbReference type="InterPro" id="IPR037094">
    <property type="entry name" value="Glyco_hydro_38_cen_sf"/>
</dbReference>
<dbReference type="SUPFAM" id="SSF74650">
    <property type="entry name" value="Galactose mutarotase-like"/>
    <property type="match status" value="1"/>
</dbReference>
<proteinExistence type="inferred from homology"/>
<dbReference type="Pfam" id="PF09261">
    <property type="entry name" value="Alpha-mann_mid"/>
    <property type="match status" value="1"/>
</dbReference>
<gene>
    <name evidence="7" type="ORF">OM074_02440</name>
</gene>
<comment type="caution">
    <text evidence="7">The sequence shown here is derived from an EMBL/GenBank/DDBJ whole genome shotgun (WGS) entry which is preliminary data.</text>
</comment>
<dbReference type="InterPro" id="IPR015341">
    <property type="entry name" value="Glyco_hydro_38_cen"/>
</dbReference>
<dbReference type="SUPFAM" id="SSF88713">
    <property type="entry name" value="Glycoside hydrolase/deacetylase"/>
    <property type="match status" value="1"/>
</dbReference>
<keyword evidence="4" id="KW-0326">Glycosidase</keyword>
<feature type="domain" description="Glycoside hydrolase family 38 central" evidence="6">
    <location>
        <begin position="309"/>
        <end position="387"/>
    </location>
</feature>
<accession>A0AAE3MBF0</accession>
<dbReference type="InterPro" id="IPR011330">
    <property type="entry name" value="Glyco_hydro/deAcase_b/a-brl"/>
</dbReference>
<reference evidence="7" key="1">
    <citation type="submission" date="2022-10" db="EMBL/GenBank/DDBJ databases">
        <authorList>
            <person name="Yu W.X."/>
        </authorList>
    </citation>
    <scope>NUCLEOTIDE SEQUENCE</scope>
    <source>
        <strain evidence="7">D04</strain>
    </source>
</reference>
<evidence type="ECO:0000256" key="4">
    <source>
        <dbReference type="ARBA" id="ARBA00023295"/>
    </source>
</evidence>
<feature type="chain" id="PRO_5042283061" evidence="5">
    <location>
        <begin position="21"/>
        <end position="1076"/>
    </location>
</feature>
<dbReference type="EMBL" id="JAPDPI010000003">
    <property type="protein sequence ID" value="MCW3804464.1"/>
    <property type="molecule type" value="Genomic_DNA"/>
</dbReference>
<sequence length="1076" mass="121113">MKKIHNVLLAAMFSPLLSMAQAPADKTEYDINKDKVLYTVGYSHLDTEWNWDYKTTIDECIKNVMTENFYLLEKYPEYVFNFTGSRRYQMMKEYYPELYAQVKEYISKGRWFVSGSSVDEGEVNVSSSESLIRQVLYGNQYFKKEFGVESVDYMLPDCFGFLANLPTIWNHCGLLGFSTQKLTWHSAAGVPFNVGVWNGPDGKGIIAALNATSYTSSVELRLDKSDYWSKRIDENQKDHGFQFDYKYYGVGDMGGAPRERDVKNAIGSLSNADADLKVVLSSSDQMYKDITPEIRSKLPVYSGDLLLIEHSAGSLTSQAFMKRMNRKNELLAKSAEQLAVTANWLNGTSYPAEKINKSWDLVLGSQFHDILPGTSIPKAYEYAWNDEFIAANGFGEVLKHSVSEVVGEMNTETKGKAVVVYNPVASEREDVVSVELTFDKVPENIVVYDANNKPLKSQIIGRAGNKVKFIFVAKVPSLSLNVFDVRSGNSAVSKSSSLKVTSRSLENEYYKVIFADNGDMLSIRDKVNNKELLAEPARLEFQHESPKEWPAWNMDWDDRQNPAIDFMDDDCEISILENGPARVALKITRGGRNSAITQVVSLCAGKSGKRIEVSNDLNWQSRGVSLKAAFPLTVNNKNATYNLGVGTLERGNNESNKFEVPAKQWFDLTDQSGKYGVTILEDCKYGSDKPEDNKLRLTLMYTPETHNWYKVQNSQDWGRHQFRYGIYGHSKSWKEANAAIQGEFFNQPLMAFEASNHKGSLGKSFSFMSASSPAVGLMAIKKMEDSDYYLIRVKEVLGKDHKVASLNFAAEIEDAFEVNGQENKVGAASFSKNKLSFDLGHYTIKSYAVKLKSAQTKENESQKTIDLPYNQDVMTFDHNRHDGDMTWGWSYPSELIPETIISEGVEFRMGSRADEKANVVNCRGQEIALPEGYNKVYLLAAADDVSDATFKIGNRETTLSIQNWTGYIGQHYNRRFAQDGLTVTGISDAYVKTDNIAWFASHCHQGYPGKNQSYQYCYLYKYELNVPKGAKSIVLPDNSRIKIMAITATKGGTEKANPLQPLYDDFKTDAAYVFKK</sequence>
<dbReference type="GO" id="GO:0006013">
    <property type="term" value="P:mannose metabolic process"/>
    <property type="evidence" value="ECO:0007669"/>
    <property type="project" value="InterPro"/>
</dbReference>
<dbReference type="PANTHER" id="PTHR46017">
    <property type="entry name" value="ALPHA-MANNOSIDASE 2C1"/>
    <property type="match status" value="1"/>
</dbReference>
<dbReference type="Gene3D" id="1.20.1270.50">
    <property type="entry name" value="Glycoside hydrolase family 38, central domain"/>
    <property type="match status" value="1"/>
</dbReference>
<evidence type="ECO:0000313" key="7">
    <source>
        <dbReference type="EMBL" id="MCW3804464.1"/>
    </source>
</evidence>
<dbReference type="AlphaFoldDB" id="A0AAE3MBF0"/>
<dbReference type="InterPro" id="IPR000602">
    <property type="entry name" value="Glyco_hydro_38_N"/>
</dbReference>
<keyword evidence="2" id="KW-0479">Metal-binding</keyword>
<dbReference type="InterPro" id="IPR027291">
    <property type="entry name" value="Glyco_hydro_38_N_sf"/>
</dbReference>
<dbReference type="GO" id="GO:0004559">
    <property type="term" value="F:alpha-mannosidase activity"/>
    <property type="evidence" value="ECO:0007669"/>
    <property type="project" value="InterPro"/>
</dbReference>
<dbReference type="InterPro" id="IPR011682">
    <property type="entry name" value="Glyco_hydro_38_C"/>
</dbReference>
<name>A0AAE3MBF0_9BACT</name>
<dbReference type="PANTHER" id="PTHR46017:SF1">
    <property type="entry name" value="ALPHA-MANNOSIDASE 2C1"/>
    <property type="match status" value="1"/>
</dbReference>
<dbReference type="GO" id="GO:0009313">
    <property type="term" value="P:oligosaccharide catabolic process"/>
    <property type="evidence" value="ECO:0007669"/>
    <property type="project" value="TreeGrafter"/>
</dbReference>
<dbReference type="InterPro" id="IPR028995">
    <property type="entry name" value="Glyco_hydro_57/38_cen_sf"/>
</dbReference>
<dbReference type="Gene3D" id="2.70.98.30">
    <property type="entry name" value="Golgi alpha-mannosidase II, domain 4"/>
    <property type="match status" value="1"/>
</dbReference>
<dbReference type="SMART" id="SM00872">
    <property type="entry name" value="Alpha-mann_mid"/>
    <property type="match status" value="1"/>
</dbReference>
<organism evidence="7 8">
    <name type="scientific">Plebeiibacterium marinum</name>
    <dbReference type="NCBI Taxonomy" id="2992111"/>
    <lineage>
        <taxon>Bacteria</taxon>
        <taxon>Pseudomonadati</taxon>
        <taxon>Bacteroidota</taxon>
        <taxon>Bacteroidia</taxon>
        <taxon>Marinilabiliales</taxon>
        <taxon>Marinilabiliaceae</taxon>
        <taxon>Plebeiibacterium</taxon>
    </lineage>
</organism>
<evidence type="ECO:0000256" key="1">
    <source>
        <dbReference type="ARBA" id="ARBA00009792"/>
    </source>
</evidence>
<dbReference type="Pfam" id="PF01074">
    <property type="entry name" value="Glyco_hydro_38N"/>
    <property type="match status" value="1"/>
</dbReference>
<dbReference type="Pfam" id="PF07748">
    <property type="entry name" value="Glyco_hydro_38C"/>
    <property type="match status" value="1"/>
</dbReference>
<dbReference type="InterPro" id="IPR011013">
    <property type="entry name" value="Gal_mutarotase_sf_dom"/>
</dbReference>
<dbReference type="InterPro" id="IPR041147">
    <property type="entry name" value="GH38_C"/>
</dbReference>
<evidence type="ECO:0000256" key="3">
    <source>
        <dbReference type="ARBA" id="ARBA00022801"/>
    </source>
</evidence>
<comment type="similarity">
    <text evidence="1">Belongs to the glycosyl hydrolase 38 family.</text>
</comment>
<evidence type="ECO:0000256" key="5">
    <source>
        <dbReference type="SAM" id="SignalP"/>
    </source>
</evidence>
<dbReference type="Pfam" id="PF17677">
    <property type="entry name" value="Glyco_hydro38C2"/>
    <property type="match status" value="1"/>
</dbReference>
<evidence type="ECO:0000256" key="2">
    <source>
        <dbReference type="ARBA" id="ARBA00022723"/>
    </source>
</evidence>
<dbReference type="RefSeq" id="WP_301197685.1">
    <property type="nucleotide sequence ID" value="NZ_JAPDPI010000003.1"/>
</dbReference>
<evidence type="ECO:0000259" key="6">
    <source>
        <dbReference type="SMART" id="SM00872"/>
    </source>
</evidence>
<keyword evidence="8" id="KW-1185">Reference proteome</keyword>
<feature type="signal peptide" evidence="5">
    <location>
        <begin position="1"/>
        <end position="20"/>
    </location>
</feature>